<reference evidence="2" key="1">
    <citation type="submission" date="2018-02" db="EMBL/GenBank/DDBJ databases">
        <title>Rhizophora mucronata_Transcriptome.</title>
        <authorList>
            <person name="Meera S.P."/>
            <person name="Sreeshan A."/>
            <person name="Augustine A."/>
        </authorList>
    </citation>
    <scope>NUCLEOTIDE SEQUENCE</scope>
    <source>
        <tissue evidence="2">Leaf</tissue>
    </source>
</reference>
<name>A0A2P2L040_RHIMU</name>
<dbReference type="EMBL" id="GGEC01030856">
    <property type="protein sequence ID" value="MBX11340.1"/>
    <property type="molecule type" value="Transcribed_RNA"/>
</dbReference>
<proteinExistence type="predicted"/>
<evidence type="ECO:0000313" key="2">
    <source>
        <dbReference type="EMBL" id="MBX11340.1"/>
    </source>
</evidence>
<protein>
    <submittedName>
        <fullName evidence="2">Uncharacterized protein</fullName>
    </submittedName>
</protein>
<sequence length="81" mass="8899">MPLGIEIQLFSISQRCLFSTESATVNSESSKKPEEAKSDGGDKSGDSHQGSDAGKPVRGGVISSRMIFFFMVFVFRNNCYR</sequence>
<evidence type="ECO:0000256" key="1">
    <source>
        <dbReference type="SAM" id="MobiDB-lite"/>
    </source>
</evidence>
<feature type="region of interest" description="Disordered" evidence="1">
    <location>
        <begin position="21"/>
        <end position="59"/>
    </location>
</feature>
<dbReference type="AlphaFoldDB" id="A0A2P2L040"/>
<organism evidence="2">
    <name type="scientific">Rhizophora mucronata</name>
    <name type="common">Asiatic mangrove</name>
    <dbReference type="NCBI Taxonomy" id="61149"/>
    <lineage>
        <taxon>Eukaryota</taxon>
        <taxon>Viridiplantae</taxon>
        <taxon>Streptophyta</taxon>
        <taxon>Embryophyta</taxon>
        <taxon>Tracheophyta</taxon>
        <taxon>Spermatophyta</taxon>
        <taxon>Magnoliopsida</taxon>
        <taxon>eudicotyledons</taxon>
        <taxon>Gunneridae</taxon>
        <taxon>Pentapetalae</taxon>
        <taxon>rosids</taxon>
        <taxon>fabids</taxon>
        <taxon>Malpighiales</taxon>
        <taxon>Rhizophoraceae</taxon>
        <taxon>Rhizophora</taxon>
    </lineage>
</organism>
<feature type="compositionally biased region" description="Basic and acidic residues" evidence="1">
    <location>
        <begin position="29"/>
        <end position="46"/>
    </location>
</feature>
<accession>A0A2P2L040</accession>